<dbReference type="PATRIC" id="fig|1132509.6.peg.167"/>
<dbReference type="AlphaFoldDB" id="M0M8L1"/>
<name>M0M8L1_9EURY</name>
<evidence type="ECO:0000256" key="1">
    <source>
        <dbReference type="ARBA" id="ARBA00008791"/>
    </source>
</evidence>
<organism evidence="3 4">
    <name type="scientific">Halococcus hamelinensis 100A6</name>
    <dbReference type="NCBI Taxonomy" id="1132509"/>
    <lineage>
        <taxon>Archaea</taxon>
        <taxon>Methanobacteriati</taxon>
        <taxon>Methanobacteriota</taxon>
        <taxon>Stenosarchaea group</taxon>
        <taxon>Halobacteria</taxon>
        <taxon>Halobacteriales</taxon>
        <taxon>Halococcaceae</taxon>
        <taxon>Halococcus</taxon>
    </lineage>
</organism>
<dbReference type="EMBL" id="AOMB01000003">
    <property type="protein sequence ID" value="EMA42061.1"/>
    <property type="molecule type" value="Genomic_DNA"/>
</dbReference>
<dbReference type="InterPro" id="IPR006016">
    <property type="entry name" value="UspA"/>
</dbReference>
<comment type="similarity">
    <text evidence="1">Belongs to the universal stress protein A family.</text>
</comment>
<evidence type="ECO:0000313" key="4">
    <source>
        <dbReference type="Proteomes" id="UP000011566"/>
    </source>
</evidence>
<gene>
    <name evidence="3" type="ORF">C447_00685</name>
</gene>
<dbReference type="InterPro" id="IPR006015">
    <property type="entry name" value="Universal_stress_UspA"/>
</dbReference>
<keyword evidence="4" id="KW-1185">Reference proteome</keyword>
<dbReference type="SUPFAM" id="SSF52402">
    <property type="entry name" value="Adenine nucleotide alpha hydrolases-like"/>
    <property type="match status" value="2"/>
</dbReference>
<evidence type="ECO:0000313" key="3">
    <source>
        <dbReference type="EMBL" id="EMA42061.1"/>
    </source>
</evidence>
<dbReference type="Proteomes" id="UP000011566">
    <property type="component" value="Unassembled WGS sequence"/>
</dbReference>
<feature type="domain" description="UspA" evidence="2">
    <location>
        <begin position="2"/>
        <end position="142"/>
    </location>
</feature>
<feature type="domain" description="UspA" evidence="2">
    <location>
        <begin position="153"/>
        <end position="291"/>
    </location>
</feature>
<comment type="caution">
    <text evidence="3">The sequence shown here is derived from an EMBL/GenBank/DDBJ whole genome shotgun (WGS) entry which is preliminary data.</text>
</comment>
<reference evidence="3 4" key="1">
    <citation type="journal article" date="2014" name="PLoS Genet.">
        <title>Phylogenetically driven sequencing of extremely halophilic archaea reveals strategies for static and dynamic osmo-response.</title>
        <authorList>
            <person name="Becker E.A."/>
            <person name="Seitzer P.M."/>
            <person name="Tritt A."/>
            <person name="Larsen D."/>
            <person name="Krusor M."/>
            <person name="Yao A.I."/>
            <person name="Wu D."/>
            <person name="Madern D."/>
            <person name="Eisen J.A."/>
            <person name="Darling A.E."/>
            <person name="Facciotti M.T."/>
        </authorList>
    </citation>
    <scope>NUCLEOTIDE SEQUENCE [LARGE SCALE GENOMIC DNA]</scope>
    <source>
        <strain evidence="3 4">100A6</strain>
    </source>
</reference>
<dbReference type="PRINTS" id="PR01438">
    <property type="entry name" value="UNVRSLSTRESS"/>
</dbReference>
<dbReference type="CDD" id="cd00293">
    <property type="entry name" value="USP-like"/>
    <property type="match status" value="2"/>
</dbReference>
<proteinExistence type="inferred from homology"/>
<dbReference type="Gene3D" id="3.40.50.620">
    <property type="entry name" value="HUPs"/>
    <property type="match status" value="2"/>
</dbReference>
<evidence type="ECO:0000259" key="2">
    <source>
        <dbReference type="Pfam" id="PF00582"/>
    </source>
</evidence>
<dbReference type="eggNOG" id="arCOG00449">
    <property type="taxonomic scope" value="Archaea"/>
</dbReference>
<accession>M0M8L1</accession>
<dbReference type="PANTHER" id="PTHR46268:SF6">
    <property type="entry name" value="UNIVERSAL STRESS PROTEIN UP12"/>
    <property type="match status" value="1"/>
</dbReference>
<protein>
    <submittedName>
        <fullName evidence="3">Universal stress protein UspA-like protein</fullName>
    </submittedName>
</protein>
<dbReference type="InterPro" id="IPR014729">
    <property type="entry name" value="Rossmann-like_a/b/a_fold"/>
</dbReference>
<sequence>MMYDTILVPTDGSEHAIRAAEHARYLARMFDSTVHLVSAADVQTAGGMFDAGGVDRQFIERIEAENERAMETTKGTLEEIEPLRTAVLRGKPADAIIEYVDKHDIDLIAMGTHGRTGVSRYVMGSITEHVVRRASCPVLTVKAVEKSELAKGYEEVMIPTDGSDASSTAINHGIEIAKQAKAHVHAVNVVDVGAITFTPDYSAPSELVKRFETEGERATGTIADRAADAGLDVTTSVHEGLPASDLLAYADENDVDLITMGTTGRTGLNRYLLGSTTERVIRHAEMPVMAVNARQIMERERSTS</sequence>
<dbReference type="PANTHER" id="PTHR46268">
    <property type="entry name" value="STRESS RESPONSE PROTEIN NHAX"/>
    <property type="match status" value="1"/>
</dbReference>
<dbReference type="Pfam" id="PF00582">
    <property type="entry name" value="Usp"/>
    <property type="match status" value="2"/>
</dbReference>